<dbReference type="SUPFAM" id="SSF101744">
    <property type="entry name" value="Rof/RNase P subunit-like"/>
    <property type="match status" value="1"/>
</dbReference>
<keyword evidence="6" id="KW-0819">tRNA processing</keyword>
<comment type="subcellular location">
    <subcellularLocation>
        <location evidence="2">Nucleus</location>
    </subcellularLocation>
</comment>
<dbReference type="InterPro" id="IPR023538">
    <property type="entry name" value="RNP1"/>
</dbReference>
<dbReference type="SMART" id="SM00538">
    <property type="entry name" value="POP4"/>
    <property type="match status" value="1"/>
</dbReference>
<dbReference type="HAMAP" id="MF_00754">
    <property type="entry name" value="RNase_P_1"/>
    <property type="match status" value="1"/>
</dbReference>
<keyword evidence="12" id="KW-1185">Reference proteome</keyword>
<protein>
    <recommendedName>
        <fullName evidence="4">Ribonuclease P protein subunit p29</fullName>
    </recommendedName>
</protein>
<proteinExistence type="inferred from homology"/>
<evidence type="ECO:0000256" key="9">
    <source>
        <dbReference type="ARBA" id="ARBA00022801"/>
    </source>
</evidence>
<dbReference type="Gene3D" id="2.30.30.210">
    <property type="entry name" value="Ribonuclease P/MRP, subunit p29"/>
    <property type="match status" value="1"/>
</dbReference>
<dbReference type="EMBL" id="ACPB03002185">
    <property type="status" value="NOT_ANNOTATED_CDS"/>
    <property type="molecule type" value="Genomic_DNA"/>
</dbReference>
<dbReference type="EnsemblMetazoa" id="RPRC014373-RA">
    <property type="protein sequence ID" value="RPRC014373-PA"/>
    <property type="gene ID" value="RPRC014373"/>
</dbReference>
<dbReference type="InParanoid" id="T1IDK3"/>
<dbReference type="GO" id="GO:0016787">
    <property type="term" value="F:hydrolase activity"/>
    <property type="evidence" value="ECO:0007669"/>
    <property type="project" value="UniProtKB-KW"/>
</dbReference>
<evidence type="ECO:0000256" key="8">
    <source>
        <dbReference type="ARBA" id="ARBA00022759"/>
    </source>
</evidence>
<dbReference type="InterPro" id="IPR016848">
    <property type="entry name" value="RNase_P/MRP_Rpp29-subunit"/>
</dbReference>
<sequence>METSNPNHLKEKDLLRKLPESVEYSINLKNDDVESFLKRRLPRNNLNEIEQELQKRFPLSKERQVYKKRIRRQGCPKSKQLSNTKKRFLGLYNISKRGLFYQDFIPLNQLWNQYIENLLGLQSSGLDGAFSNCTPEEITQQMLKADFHGAVMEVHKSTCPNLVGINGIVVFETRNVIKLLGKDNITRSVPKQNCEFKLKISNFIITFLGKNLLIRPADRSIKKVRNIKCVEL</sequence>
<organism evidence="11 12">
    <name type="scientific">Rhodnius prolixus</name>
    <name type="common">Triatomid bug</name>
    <dbReference type="NCBI Taxonomy" id="13249"/>
    <lineage>
        <taxon>Eukaryota</taxon>
        <taxon>Metazoa</taxon>
        <taxon>Ecdysozoa</taxon>
        <taxon>Arthropoda</taxon>
        <taxon>Hexapoda</taxon>
        <taxon>Insecta</taxon>
        <taxon>Pterygota</taxon>
        <taxon>Neoptera</taxon>
        <taxon>Paraneoptera</taxon>
        <taxon>Hemiptera</taxon>
        <taxon>Heteroptera</taxon>
        <taxon>Panheteroptera</taxon>
        <taxon>Cimicomorpha</taxon>
        <taxon>Reduviidae</taxon>
        <taxon>Triatominae</taxon>
        <taxon>Rhodnius</taxon>
    </lineage>
</organism>
<accession>T1IDK3</accession>
<dbReference type="InterPro" id="IPR023534">
    <property type="entry name" value="Rof/RNase_P-like"/>
</dbReference>
<comment type="subunit">
    <text evidence="10">Component of nuclear RNase P and RNase MRP ribonucleoproteins. RNase P consists of a catalytic RNA moiety and 10 different protein chains; POP1, POP4, POP5, POP7, RPP14, RPP21, RPP25, RPP30, RPP38 and RPP40. Within the RNase P complex, POP1, POP7 and RPP25 form the 'finger' subcomplex, POP5, RPP14, RPP40 and homodimeric RPP30 form the 'palm' subcomplex, and RPP21, POP4 and RPP38 form the 'wrist' subcomplex. All subunits of the RNase P complex interact with the catalytic RNA. Several subunits of RNase P are also part of the RNase MRP complex. RNase MRP consists of a catalytic RNA moiety and about 8 protein subunits; POP1, POP7, RPP25, RPP30, RPP38, RPP40 and possibly also POP4 and POP5.</text>
</comment>
<evidence type="ECO:0000256" key="2">
    <source>
        <dbReference type="ARBA" id="ARBA00004123"/>
    </source>
</evidence>
<dbReference type="GO" id="GO:0006364">
    <property type="term" value="P:rRNA processing"/>
    <property type="evidence" value="ECO:0007669"/>
    <property type="project" value="TreeGrafter"/>
</dbReference>
<dbReference type="GO" id="GO:0004519">
    <property type="term" value="F:endonuclease activity"/>
    <property type="evidence" value="ECO:0007669"/>
    <property type="project" value="UniProtKB-KW"/>
</dbReference>
<dbReference type="VEuPathDB" id="VectorBase:RPRC014373"/>
<reference evidence="11" key="1">
    <citation type="submission" date="2015-05" db="UniProtKB">
        <authorList>
            <consortium name="EnsemblMetazoa"/>
        </authorList>
    </citation>
    <scope>IDENTIFICATION</scope>
</reference>
<dbReference type="Pfam" id="PF01868">
    <property type="entry name" value="RNase_P-MRP_p29"/>
    <property type="match status" value="1"/>
</dbReference>
<evidence type="ECO:0000256" key="3">
    <source>
        <dbReference type="ARBA" id="ARBA00006181"/>
    </source>
</evidence>
<dbReference type="PANTHER" id="PTHR13348:SF0">
    <property type="entry name" value="RIBONUCLEASE P PROTEIN SUBUNIT P29"/>
    <property type="match status" value="1"/>
</dbReference>
<dbReference type="InterPro" id="IPR002730">
    <property type="entry name" value="Rpp29/RNP1"/>
</dbReference>
<evidence type="ECO:0000256" key="1">
    <source>
        <dbReference type="ARBA" id="ARBA00002435"/>
    </source>
</evidence>
<comment type="function">
    <text evidence="1">Component of ribonuclease P, a ribonucleoprotein complex that generates mature tRNA molecules by cleaving their 5'-ends.</text>
</comment>
<keyword evidence="5" id="KW-0963">Cytoplasm</keyword>
<dbReference type="PANTHER" id="PTHR13348">
    <property type="entry name" value="RIBONUCLEASE P SUBUNIT P29"/>
    <property type="match status" value="1"/>
</dbReference>
<dbReference type="AlphaFoldDB" id="T1IDK3"/>
<evidence type="ECO:0000256" key="5">
    <source>
        <dbReference type="ARBA" id="ARBA00022490"/>
    </source>
</evidence>
<dbReference type="FunCoup" id="T1IDK3">
    <property type="interactions" value="756"/>
</dbReference>
<dbReference type="HOGENOM" id="CLU_078577_2_0_1"/>
<keyword evidence="7" id="KW-0540">Nuclease</keyword>
<evidence type="ECO:0000256" key="7">
    <source>
        <dbReference type="ARBA" id="ARBA00022722"/>
    </source>
</evidence>
<dbReference type="GO" id="GO:0001682">
    <property type="term" value="P:tRNA 5'-leader removal"/>
    <property type="evidence" value="ECO:0007669"/>
    <property type="project" value="InterPro"/>
</dbReference>
<dbReference type="InterPro" id="IPR036980">
    <property type="entry name" value="RNase_P/MRP_Rpp29_sf"/>
</dbReference>
<evidence type="ECO:0000313" key="11">
    <source>
        <dbReference type="EnsemblMetazoa" id="RPRC014373-PA"/>
    </source>
</evidence>
<keyword evidence="8" id="KW-0255">Endonuclease</keyword>
<dbReference type="GO" id="GO:0000172">
    <property type="term" value="C:ribonuclease MRP complex"/>
    <property type="evidence" value="ECO:0007669"/>
    <property type="project" value="InterPro"/>
</dbReference>
<dbReference type="OMA" id="TFRVCGM"/>
<dbReference type="GO" id="GO:0033204">
    <property type="term" value="F:ribonuclease P RNA binding"/>
    <property type="evidence" value="ECO:0007669"/>
    <property type="project" value="InterPro"/>
</dbReference>
<evidence type="ECO:0000313" key="12">
    <source>
        <dbReference type="Proteomes" id="UP000015103"/>
    </source>
</evidence>
<dbReference type="STRING" id="13249.T1IDK3"/>
<dbReference type="RefSeq" id="XP_073971747.1">
    <property type="nucleotide sequence ID" value="XM_074115646.1"/>
</dbReference>
<evidence type="ECO:0000256" key="6">
    <source>
        <dbReference type="ARBA" id="ARBA00022694"/>
    </source>
</evidence>
<dbReference type="GeneID" id="141447800"/>
<keyword evidence="9" id="KW-0378">Hydrolase</keyword>
<evidence type="ECO:0000256" key="10">
    <source>
        <dbReference type="ARBA" id="ARBA00046486"/>
    </source>
</evidence>
<dbReference type="eggNOG" id="KOG4046">
    <property type="taxonomic scope" value="Eukaryota"/>
</dbReference>
<dbReference type="GO" id="GO:0030677">
    <property type="term" value="C:ribonuclease P complex"/>
    <property type="evidence" value="ECO:0007669"/>
    <property type="project" value="InterPro"/>
</dbReference>
<dbReference type="Proteomes" id="UP000015103">
    <property type="component" value="Unassembled WGS sequence"/>
</dbReference>
<name>T1IDK3_RHOPR</name>
<evidence type="ECO:0000256" key="4">
    <source>
        <dbReference type="ARBA" id="ARBA00016225"/>
    </source>
</evidence>
<dbReference type="GO" id="GO:0005634">
    <property type="term" value="C:nucleus"/>
    <property type="evidence" value="ECO:0007669"/>
    <property type="project" value="UniProtKB-SubCell"/>
</dbReference>
<comment type="similarity">
    <text evidence="3">Belongs to the eukaryotic/archaeal RNase P protein component 1 family.</text>
</comment>